<proteinExistence type="predicted"/>
<dbReference type="GO" id="GO:0005874">
    <property type="term" value="C:microtubule"/>
    <property type="evidence" value="ECO:0007669"/>
    <property type="project" value="UniProtKB-KW"/>
</dbReference>
<dbReference type="InParanoid" id="A0A1X2HIR7"/>
<dbReference type="EMBL" id="MCGN01000003">
    <property type="protein sequence ID" value="ORY98971.1"/>
    <property type="molecule type" value="Genomic_DNA"/>
</dbReference>
<evidence type="ECO:0000256" key="2">
    <source>
        <dbReference type="ARBA" id="ARBA00022490"/>
    </source>
</evidence>
<evidence type="ECO:0000256" key="4">
    <source>
        <dbReference type="ARBA" id="ARBA00022737"/>
    </source>
</evidence>
<dbReference type="OrthoDB" id="206213at2759"/>
<feature type="compositionally biased region" description="Low complexity" evidence="7">
    <location>
        <begin position="70"/>
        <end position="81"/>
    </location>
</feature>
<feature type="compositionally biased region" description="Low complexity" evidence="7">
    <location>
        <begin position="177"/>
        <end position="190"/>
    </location>
</feature>
<evidence type="ECO:0000256" key="6">
    <source>
        <dbReference type="RuleBase" id="RU000686"/>
    </source>
</evidence>
<comment type="caution">
    <text evidence="8">The sequence shown here is derived from an EMBL/GenBank/DDBJ whole genome shotgun (WGS) entry which is preliminary data.</text>
</comment>
<dbReference type="AlphaFoldDB" id="A0A1X2HIR7"/>
<dbReference type="PROSITE" id="PS51491">
    <property type="entry name" value="TAU_MAP_2"/>
    <property type="match status" value="8"/>
</dbReference>
<keyword evidence="2 6" id="KW-0963">Cytoplasm</keyword>
<dbReference type="GO" id="GO:0008017">
    <property type="term" value="F:microtubule binding"/>
    <property type="evidence" value="ECO:0007669"/>
    <property type="project" value="InterPro"/>
</dbReference>
<dbReference type="InterPro" id="IPR027324">
    <property type="entry name" value="MAP2/MAP4/Tau"/>
</dbReference>
<dbReference type="OMA" id="YHESKEY"/>
<evidence type="ECO:0000313" key="9">
    <source>
        <dbReference type="Proteomes" id="UP000242180"/>
    </source>
</evidence>
<keyword evidence="5 6" id="KW-0206">Cytoskeleton</keyword>
<evidence type="ECO:0000256" key="7">
    <source>
        <dbReference type="SAM" id="MobiDB-lite"/>
    </source>
</evidence>
<feature type="compositionally biased region" description="Low complexity" evidence="7">
    <location>
        <begin position="20"/>
        <end position="31"/>
    </location>
</feature>
<feature type="compositionally biased region" description="Low complexity" evidence="7">
    <location>
        <begin position="120"/>
        <end position="142"/>
    </location>
</feature>
<dbReference type="GO" id="GO:0000226">
    <property type="term" value="P:microtubule cytoskeleton organization"/>
    <property type="evidence" value="ECO:0007669"/>
    <property type="project" value="TreeGrafter"/>
</dbReference>
<keyword evidence="3" id="KW-0597">Phosphoprotein</keyword>
<keyword evidence="9" id="KW-1185">Reference proteome</keyword>
<sequence length="399" mass="42535">MLQGDENIRPTSAARRSRSHSSTSRSSASATKRIPTQPLPSFDHIKSKIGSLDNIKRKSGSGKVLSAAGSDTSSDTSSRSRPMSIGGRLPDFSHVKSKVGSLDNIKHKPGGGQKSLMSPTTSHASDSSGNSSSLSRTKSLTTRRPDYSHVKSKIGSLDNIKHKPGGGDKRILSPTESNASGNSSGNSSLSPTKSLPSRRRDYSNVKSKVGSLDNIKHKPGGGEVKIYHEPKVFNAKSKVGSKDNIKHKPGGGDVKIYHESKVFNVKSKVGSKDNIKHKPGGGDVKIYHESKEYNAKSKVGSKDNIKHKPGGGDVKIYHETKEYNAQSKVGSKDNIKHKAGGGQVEIYSEHKDYSTVASRIDHGEDENATPSIEAGSQKSRTITEDSNDSTATKATAAAV</sequence>
<feature type="region of interest" description="Disordered" evidence="7">
    <location>
        <begin position="1"/>
        <end position="229"/>
    </location>
</feature>
<dbReference type="STRING" id="13706.A0A1X2HIR7"/>
<gene>
    <name evidence="8" type="ORF">BCR43DRAFT_523003</name>
</gene>
<comment type="subcellular location">
    <subcellularLocation>
        <location evidence="1 6">Cytoplasm</location>
        <location evidence="1 6">Cytoskeleton</location>
    </subcellularLocation>
</comment>
<dbReference type="InterPro" id="IPR001084">
    <property type="entry name" value="MAP_tubulin-bd_rpt"/>
</dbReference>
<dbReference type="PROSITE" id="PS00229">
    <property type="entry name" value="TAU_MAP_1"/>
    <property type="match status" value="6"/>
</dbReference>
<evidence type="ECO:0000256" key="1">
    <source>
        <dbReference type="ARBA" id="ARBA00004245"/>
    </source>
</evidence>
<accession>A0A1X2HIR7</accession>
<dbReference type="Pfam" id="PF00418">
    <property type="entry name" value="Tubulin-binding"/>
    <property type="match status" value="8"/>
</dbReference>
<reference evidence="8 9" key="1">
    <citation type="submission" date="2016-07" db="EMBL/GenBank/DDBJ databases">
        <title>Pervasive Adenine N6-methylation of Active Genes in Fungi.</title>
        <authorList>
            <consortium name="DOE Joint Genome Institute"/>
            <person name="Mondo S.J."/>
            <person name="Dannebaum R.O."/>
            <person name="Kuo R.C."/>
            <person name="Labutti K."/>
            <person name="Haridas S."/>
            <person name="Kuo A."/>
            <person name="Salamov A."/>
            <person name="Ahrendt S.R."/>
            <person name="Lipzen A."/>
            <person name="Sullivan W."/>
            <person name="Andreopoulos W.B."/>
            <person name="Clum A."/>
            <person name="Lindquist E."/>
            <person name="Daum C."/>
            <person name="Ramamoorthy G.K."/>
            <person name="Gryganskyi A."/>
            <person name="Culley D."/>
            <person name="Magnuson J.K."/>
            <person name="James T.Y."/>
            <person name="O'Malley M.A."/>
            <person name="Stajich J.E."/>
            <person name="Spatafora J.W."/>
            <person name="Visel A."/>
            <person name="Grigoriev I.V."/>
        </authorList>
    </citation>
    <scope>NUCLEOTIDE SEQUENCE [LARGE SCALE GENOMIC DNA]</scope>
    <source>
        <strain evidence="8 9">NRRL 2496</strain>
    </source>
</reference>
<organism evidence="8 9">
    <name type="scientific">Syncephalastrum racemosum</name>
    <name type="common">Filamentous fungus</name>
    <dbReference type="NCBI Taxonomy" id="13706"/>
    <lineage>
        <taxon>Eukaryota</taxon>
        <taxon>Fungi</taxon>
        <taxon>Fungi incertae sedis</taxon>
        <taxon>Mucoromycota</taxon>
        <taxon>Mucoromycotina</taxon>
        <taxon>Mucoromycetes</taxon>
        <taxon>Mucorales</taxon>
        <taxon>Syncephalastraceae</taxon>
        <taxon>Syncephalastrum</taxon>
    </lineage>
</organism>
<name>A0A1X2HIR7_SYNRA</name>
<evidence type="ECO:0000256" key="3">
    <source>
        <dbReference type="ARBA" id="ARBA00022553"/>
    </source>
</evidence>
<keyword evidence="4" id="KW-0677">Repeat</keyword>
<evidence type="ECO:0000256" key="5">
    <source>
        <dbReference type="ARBA" id="ARBA00023212"/>
    </source>
</evidence>
<feature type="region of interest" description="Disordered" evidence="7">
    <location>
        <begin position="325"/>
        <end position="399"/>
    </location>
</feature>
<feature type="compositionally biased region" description="Basic and acidic residues" evidence="7">
    <location>
        <begin position="159"/>
        <end position="171"/>
    </location>
</feature>
<protein>
    <recommendedName>
        <fullName evidence="6">Microtubule-associated protein</fullName>
    </recommendedName>
</protein>
<dbReference type="PANTHER" id="PTHR11501:SF18">
    <property type="entry name" value="MICROTUBULE-ASSOCIATED PROTEIN"/>
    <property type="match status" value="1"/>
</dbReference>
<evidence type="ECO:0000313" key="8">
    <source>
        <dbReference type="EMBL" id="ORY98971.1"/>
    </source>
</evidence>
<keyword evidence="6" id="KW-0493">Microtubule</keyword>
<dbReference type="Proteomes" id="UP000242180">
    <property type="component" value="Unassembled WGS sequence"/>
</dbReference>
<dbReference type="PANTHER" id="PTHR11501">
    <property type="entry name" value="MICROTUBULE-ASSOCIATED PROTEIN"/>
    <property type="match status" value="1"/>
</dbReference>
<feature type="compositionally biased region" description="Polar residues" evidence="7">
    <location>
        <begin position="368"/>
        <end position="380"/>
    </location>
</feature>